<dbReference type="Proteomes" id="UP001162972">
    <property type="component" value="Chromosome 3"/>
</dbReference>
<proteinExistence type="predicted"/>
<reference evidence="2 3" key="1">
    <citation type="journal article" date="2023" name="Int. J. Mol. Sci.">
        <title>De Novo Assembly and Annotation of 11 Diverse Shrub Willow (Salix) Genomes Reveals Novel Gene Organization in Sex-Linked Regions.</title>
        <authorList>
            <person name="Hyden B."/>
            <person name="Feng K."/>
            <person name="Yates T.B."/>
            <person name="Jawdy S."/>
            <person name="Cereghino C."/>
            <person name="Smart L.B."/>
            <person name="Muchero W."/>
        </authorList>
    </citation>
    <scope>NUCLEOTIDE SEQUENCE [LARGE SCALE GENOMIC DNA]</scope>
    <source>
        <tissue evidence="2">Shoot tip</tissue>
    </source>
</reference>
<sequence length="151" mass="16742">MGSHVCLSSDEMHRKRSPHRHLNPVKPTLFLQEVHRFGPSFGFASTLSPEPEAQDGCTVMISGSTALIWTLMVSAITGSFTLLLDDPFTILPIDDAASLACSCFNRISLWHFEHMFMVAALPKKPQLLMHKIGRSGGAWHPVSSWSIFCFS</sequence>
<keyword evidence="3" id="KW-1185">Reference proteome</keyword>
<evidence type="ECO:0000256" key="1">
    <source>
        <dbReference type="SAM" id="MobiDB-lite"/>
    </source>
</evidence>
<protein>
    <submittedName>
        <fullName evidence="2">Uncharacterized protein</fullName>
    </submittedName>
</protein>
<gene>
    <name evidence="2" type="ORF">OIU84_003399</name>
</gene>
<accession>A0AAD6K076</accession>
<feature type="non-terminal residue" evidence="2">
    <location>
        <position position="151"/>
    </location>
</feature>
<evidence type="ECO:0000313" key="3">
    <source>
        <dbReference type="Proteomes" id="UP001162972"/>
    </source>
</evidence>
<dbReference type="AlphaFoldDB" id="A0AAD6K076"/>
<name>A0AAD6K076_9ROSI</name>
<dbReference type="EMBL" id="JAPFFJ010000012">
    <property type="protein sequence ID" value="KAJ6414392.1"/>
    <property type="molecule type" value="Genomic_DNA"/>
</dbReference>
<evidence type="ECO:0000313" key="2">
    <source>
        <dbReference type="EMBL" id="KAJ6414392.1"/>
    </source>
</evidence>
<organism evidence="2 3">
    <name type="scientific">Salix udensis</name>
    <dbReference type="NCBI Taxonomy" id="889485"/>
    <lineage>
        <taxon>Eukaryota</taxon>
        <taxon>Viridiplantae</taxon>
        <taxon>Streptophyta</taxon>
        <taxon>Embryophyta</taxon>
        <taxon>Tracheophyta</taxon>
        <taxon>Spermatophyta</taxon>
        <taxon>Magnoliopsida</taxon>
        <taxon>eudicotyledons</taxon>
        <taxon>Gunneridae</taxon>
        <taxon>Pentapetalae</taxon>
        <taxon>rosids</taxon>
        <taxon>fabids</taxon>
        <taxon>Malpighiales</taxon>
        <taxon>Salicaceae</taxon>
        <taxon>Saliceae</taxon>
        <taxon>Salix</taxon>
    </lineage>
</organism>
<comment type="caution">
    <text evidence="2">The sequence shown here is derived from an EMBL/GenBank/DDBJ whole genome shotgun (WGS) entry which is preliminary data.</text>
</comment>
<feature type="region of interest" description="Disordered" evidence="1">
    <location>
        <begin position="1"/>
        <end position="21"/>
    </location>
</feature>